<dbReference type="InterPro" id="IPR042095">
    <property type="entry name" value="SUMF_sf"/>
</dbReference>
<dbReference type="InterPro" id="IPR005532">
    <property type="entry name" value="SUMF_dom"/>
</dbReference>
<dbReference type="KEGG" id="lpav:PLANPX_1693"/>
<evidence type="ECO:0000259" key="1">
    <source>
        <dbReference type="Pfam" id="PF03781"/>
    </source>
</evidence>
<dbReference type="RefSeq" id="WP_152098114.1">
    <property type="nucleotide sequence ID" value="NZ_AP021861.1"/>
</dbReference>
<dbReference type="InterPro" id="IPR018247">
    <property type="entry name" value="EF_Hand_1_Ca_BS"/>
</dbReference>
<dbReference type="Proteomes" id="UP000326837">
    <property type="component" value="Chromosome"/>
</dbReference>
<sequence length="841" mass="88531">MMDSDRRMRFSIVAITFWIAGGAAQAVDIHWVTVGNPGNFGGPETYGRVFGSVAYAYEIGRFEVTNGQYAEFLNSKDPAGTNSLSLYHASMASDANGGILLNASAALGAKFETKPGYQSHPVNFVSWFDAARFANWLNNGQGDADTETGAYTLEGGLATPTNAKTVTRNSGALIALPSEDEWYKAAYFDPDKGGQPGYWTYPTKSDAPPTSSFPTAVPNSANIIGNGFALTPGQGSSGSDIVAGVDYLTDVGAYSASVSAMGTFDQAGSLWEWNESIMNMPGGSAGVRGNMGGSFYNSANLTTNLGWAASNAYVQEAGLGFRLIRLQPLVGDFNGDGVVDSLDLTDPEMGWKARFGVDLDGEDFLAWQRNCSPAPAASTAEANTVPEPQSWSLAIVPALLLGGRRGWRRFTAAMHRALIGGIRTSIAWATATIGILAAAPASGVTIDWTPVGDVGNYDGPVTLNGNTYGGVDYFYSIGKYEVTNNQYVEFLNAKDPLGVNPFDLYNANMTSHATGGILFNASGEPGAKYSAKATSGNHPVNYVSWFDSLRFINWLNNGQGNADTETGAYTLLGGTPTPSNARTIERNPGAVIALPSEDEWYKAAYYDPKKSGGPGYWLYPTQSDQTPLSAPPSATPNSANIRGDGFALTPGEGTGGTDIKPTVDYLTDVGAYTGSPSYYGTFDQAGNVIEWHEQYLMPWSTSPAGVRGVRGAAFHNEESFANSMGGAASTASVQSVGQGFRVVNLAAITLPGDFNGDGFVDGADLTDPTLGWAARFGIDLDGQAFLTWQRSYQLAPPAAAAVVGAVVPEPSGLPLVSIIVAGGTALLRPFARASRVNRTTA</sequence>
<dbReference type="PANTHER" id="PTHR23150:SF19">
    <property type="entry name" value="FORMYLGLYCINE-GENERATING ENZYME"/>
    <property type="match status" value="1"/>
</dbReference>
<feature type="domain" description="Sulfatase-modifying factor enzyme-like" evidence="1">
    <location>
        <begin position="56"/>
        <end position="325"/>
    </location>
</feature>
<dbReference type="SUPFAM" id="SSF56436">
    <property type="entry name" value="C-type lectin-like"/>
    <property type="match status" value="2"/>
</dbReference>
<feature type="domain" description="Sulfatase-modifying factor enzyme-like" evidence="1">
    <location>
        <begin position="474"/>
        <end position="743"/>
    </location>
</feature>
<evidence type="ECO:0000313" key="2">
    <source>
        <dbReference type="EMBL" id="BBO32081.1"/>
    </source>
</evidence>
<proteinExistence type="predicted"/>
<dbReference type="Pfam" id="PF03781">
    <property type="entry name" value="FGE-sulfatase"/>
    <property type="match status" value="2"/>
</dbReference>
<organism evidence="2 3">
    <name type="scientific">Lacipirellula parvula</name>
    <dbReference type="NCBI Taxonomy" id="2650471"/>
    <lineage>
        <taxon>Bacteria</taxon>
        <taxon>Pseudomonadati</taxon>
        <taxon>Planctomycetota</taxon>
        <taxon>Planctomycetia</taxon>
        <taxon>Pirellulales</taxon>
        <taxon>Lacipirellulaceae</taxon>
        <taxon>Lacipirellula</taxon>
    </lineage>
</organism>
<dbReference type="InterPro" id="IPR016187">
    <property type="entry name" value="CTDL_fold"/>
</dbReference>
<dbReference type="EMBL" id="AP021861">
    <property type="protein sequence ID" value="BBO32081.1"/>
    <property type="molecule type" value="Genomic_DNA"/>
</dbReference>
<gene>
    <name evidence="2" type="ORF">PLANPX_1693</name>
</gene>
<keyword evidence="3" id="KW-1185">Reference proteome</keyword>
<protein>
    <recommendedName>
        <fullName evidence="1">Sulfatase-modifying factor enzyme-like domain-containing protein</fullName>
    </recommendedName>
</protein>
<evidence type="ECO:0000313" key="3">
    <source>
        <dbReference type="Proteomes" id="UP000326837"/>
    </source>
</evidence>
<reference evidence="3" key="1">
    <citation type="submission" date="2019-10" db="EMBL/GenBank/DDBJ databases">
        <title>Lacipirellula parvula gen. nov., sp. nov., representing a lineage of planctomycetes widespread in freshwater anoxic habitats, and description of the family Lacipirellulaceae.</title>
        <authorList>
            <person name="Dedysh S.N."/>
            <person name="Kulichevskaya I.S."/>
            <person name="Beletsky A.V."/>
            <person name="Rakitin A.L."/>
            <person name="Mardanov A.V."/>
            <person name="Ivanova A.A."/>
            <person name="Saltykova V.X."/>
            <person name="Rijpstra W.I.C."/>
            <person name="Sinninghe Damste J.S."/>
            <person name="Ravin N.V."/>
        </authorList>
    </citation>
    <scope>NUCLEOTIDE SEQUENCE [LARGE SCALE GENOMIC DNA]</scope>
    <source>
        <strain evidence="3">PX69</strain>
    </source>
</reference>
<accession>A0A5K7XB75</accession>
<dbReference type="Gene3D" id="3.90.1580.10">
    <property type="entry name" value="paralog of FGE (formylglycine-generating enzyme)"/>
    <property type="match status" value="2"/>
</dbReference>
<dbReference type="InterPro" id="IPR051043">
    <property type="entry name" value="Sulfatase_Mod_Factor_Kinase"/>
</dbReference>
<name>A0A5K7XB75_9BACT</name>
<dbReference type="AlphaFoldDB" id="A0A5K7XB75"/>
<dbReference type="GO" id="GO:0120147">
    <property type="term" value="F:formylglycine-generating oxidase activity"/>
    <property type="evidence" value="ECO:0007669"/>
    <property type="project" value="TreeGrafter"/>
</dbReference>
<dbReference type="PROSITE" id="PS00018">
    <property type="entry name" value="EF_HAND_1"/>
    <property type="match status" value="1"/>
</dbReference>
<dbReference type="PANTHER" id="PTHR23150">
    <property type="entry name" value="SULFATASE MODIFYING FACTOR 1, 2"/>
    <property type="match status" value="1"/>
</dbReference>